<dbReference type="AlphaFoldDB" id="A0AAD6HRZ9"/>
<keyword evidence="2" id="KW-1185">Reference proteome</keyword>
<organism evidence="1 2">
    <name type="scientific">Penicillium malachiteum</name>
    <dbReference type="NCBI Taxonomy" id="1324776"/>
    <lineage>
        <taxon>Eukaryota</taxon>
        <taxon>Fungi</taxon>
        <taxon>Dikarya</taxon>
        <taxon>Ascomycota</taxon>
        <taxon>Pezizomycotina</taxon>
        <taxon>Eurotiomycetes</taxon>
        <taxon>Eurotiomycetidae</taxon>
        <taxon>Eurotiales</taxon>
        <taxon>Aspergillaceae</taxon>
        <taxon>Penicillium</taxon>
    </lineage>
</organism>
<reference evidence="1" key="2">
    <citation type="submission" date="2023-01" db="EMBL/GenBank/DDBJ databases">
        <authorList>
            <person name="Petersen C."/>
        </authorList>
    </citation>
    <scope>NUCLEOTIDE SEQUENCE</scope>
    <source>
        <strain evidence="1">IBT 17514</strain>
    </source>
</reference>
<comment type="caution">
    <text evidence="1">The sequence shown here is derived from an EMBL/GenBank/DDBJ whole genome shotgun (WGS) entry which is preliminary data.</text>
</comment>
<name>A0AAD6HRZ9_9EURO</name>
<dbReference type="EMBL" id="JAQJAN010000003">
    <property type="protein sequence ID" value="KAJ5733383.1"/>
    <property type="molecule type" value="Genomic_DNA"/>
</dbReference>
<accession>A0AAD6HRZ9</accession>
<dbReference type="Proteomes" id="UP001215712">
    <property type="component" value="Unassembled WGS sequence"/>
</dbReference>
<gene>
    <name evidence="1" type="ORF">N7493_002169</name>
</gene>
<protein>
    <submittedName>
        <fullName evidence="1">Uncharacterized protein</fullName>
    </submittedName>
</protein>
<evidence type="ECO:0000313" key="2">
    <source>
        <dbReference type="Proteomes" id="UP001215712"/>
    </source>
</evidence>
<proteinExistence type="predicted"/>
<reference evidence="1" key="1">
    <citation type="journal article" date="2023" name="IMA Fungus">
        <title>Comparative genomic study of the Penicillium genus elucidates a diverse pangenome and 15 lateral gene transfer events.</title>
        <authorList>
            <person name="Petersen C."/>
            <person name="Sorensen T."/>
            <person name="Nielsen M.R."/>
            <person name="Sondergaard T.E."/>
            <person name="Sorensen J.L."/>
            <person name="Fitzpatrick D.A."/>
            <person name="Frisvad J.C."/>
            <person name="Nielsen K.L."/>
        </authorList>
    </citation>
    <scope>NUCLEOTIDE SEQUENCE</scope>
    <source>
        <strain evidence="1">IBT 17514</strain>
    </source>
</reference>
<sequence>MDYGAIHRDCLVRRLEHLESIQFVQSRGISNPSHHELLVAQETHLSFQTEDLSDEGDEYFQFVMAVLGNPA</sequence>
<evidence type="ECO:0000313" key="1">
    <source>
        <dbReference type="EMBL" id="KAJ5733383.1"/>
    </source>
</evidence>